<dbReference type="InterPro" id="IPR007607">
    <property type="entry name" value="BacA/B"/>
</dbReference>
<dbReference type="Pfam" id="PF04519">
    <property type="entry name" value="Bactofilin"/>
    <property type="match status" value="1"/>
</dbReference>
<evidence type="ECO:0000313" key="4">
    <source>
        <dbReference type="Proteomes" id="UP000193778"/>
    </source>
</evidence>
<name>A0A1X6YYK9_9RHOB</name>
<dbReference type="PANTHER" id="PTHR35024:SF4">
    <property type="entry name" value="POLYMER-FORMING CYTOSKELETAL PROTEIN"/>
    <property type="match status" value="1"/>
</dbReference>
<dbReference type="OrthoDB" id="7744015at2"/>
<dbReference type="RefSeq" id="WP_085821952.1">
    <property type="nucleotide sequence ID" value="NZ_FWFP01000003.1"/>
</dbReference>
<evidence type="ECO:0000256" key="2">
    <source>
        <dbReference type="SAM" id="MobiDB-lite"/>
    </source>
</evidence>
<comment type="similarity">
    <text evidence="1">Belongs to the bactofilin family.</text>
</comment>
<sequence length="105" mass="10758">MSSSRIEEDLTIEGNVSSSGGGVEVNGRVVGDVSAETITVQLSGSVDGALSAKKVMVEGKHKGRLNCDDLKLASTSQVHADVVAKTMTTESGAKVVGKVKITGQQ</sequence>
<dbReference type="PANTHER" id="PTHR35024">
    <property type="entry name" value="HYPOTHETICAL CYTOSOLIC PROTEIN"/>
    <property type="match status" value="1"/>
</dbReference>
<organism evidence="3 4">
    <name type="scientific">Ruegeria meonggei</name>
    <dbReference type="NCBI Taxonomy" id="1446476"/>
    <lineage>
        <taxon>Bacteria</taxon>
        <taxon>Pseudomonadati</taxon>
        <taxon>Pseudomonadota</taxon>
        <taxon>Alphaproteobacteria</taxon>
        <taxon>Rhodobacterales</taxon>
        <taxon>Roseobacteraceae</taxon>
        <taxon>Ruegeria</taxon>
    </lineage>
</organism>
<dbReference type="AlphaFoldDB" id="A0A1X6YYK9"/>
<evidence type="ECO:0000313" key="3">
    <source>
        <dbReference type="EMBL" id="SLN33248.1"/>
    </source>
</evidence>
<keyword evidence="4" id="KW-1185">Reference proteome</keyword>
<gene>
    <name evidence="3" type="ORF">RUM8411_01418</name>
</gene>
<evidence type="ECO:0000256" key="1">
    <source>
        <dbReference type="ARBA" id="ARBA00044755"/>
    </source>
</evidence>
<dbReference type="Proteomes" id="UP000193778">
    <property type="component" value="Unassembled WGS sequence"/>
</dbReference>
<accession>A0A1X6YYK9</accession>
<reference evidence="4" key="1">
    <citation type="submission" date="2017-03" db="EMBL/GenBank/DDBJ databases">
        <authorList>
            <person name="Rodrigo-Torres L."/>
            <person name="Arahal R.D."/>
            <person name="Lucena T."/>
        </authorList>
    </citation>
    <scope>NUCLEOTIDE SEQUENCE [LARGE SCALE GENOMIC DNA]</scope>
    <source>
        <strain evidence="4">CECT 8411</strain>
    </source>
</reference>
<proteinExistence type="inferred from homology"/>
<dbReference type="EMBL" id="FWFP01000003">
    <property type="protein sequence ID" value="SLN33248.1"/>
    <property type="molecule type" value="Genomic_DNA"/>
</dbReference>
<protein>
    <submittedName>
        <fullName evidence="3">Polymer-forming cytoskeletal</fullName>
    </submittedName>
</protein>
<feature type="region of interest" description="Disordered" evidence="2">
    <location>
        <begin position="1"/>
        <end position="25"/>
    </location>
</feature>